<evidence type="ECO:0000313" key="3">
    <source>
        <dbReference type="EMBL" id="KAK2592004.1"/>
    </source>
</evidence>
<reference evidence="3" key="1">
    <citation type="submission" date="2023-06" db="EMBL/GenBank/DDBJ databases">
        <title>Conoideocrella luteorostrata (Hypocreales: Clavicipitaceae), a potential biocontrol fungus for elongate hemlock scale in United States Christmas tree production areas.</title>
        <authorList>
            <person name="Barrett H."/>
            <person name="Lovett B."/>
            <person name="Macias A.M."/>
            <person name="Stajich J.E."/>
            <person name="Kasson M.T."/>
        </authorList>
    </citation>
    <scope>NUCLEOTIDE SEQUENCE</scope>
    <source>
        <strain evidence="3">ARSEF 14590</strain>
    </source>
</reference>
<feature type="chain" id="PRO_5042534996" evidence="2">
    <location>
        <begin position="19"/>
        <end position="537"/>
    </location>
</feature>
<gene>
    <name evidence="3" type="ORF">QQS21_010307</name>
</gene>
<organism evidence="3 4">
    <name type="scientific">Conoideocrella luteorostrata</name>
    <dbReference type="NCBI Taxonomy" id="1105319"/>
    <lineage>
        <taxon>Eukaryota</taxon>
        <taxon>Fungi</taxon>
        <taxon>Dikarya</taxon>
        <taxon>Ascomycota</taxon>
        <taxon>Pezizomycotina</taxon>
        <taxon>Sordariomycetes</taxon>
        <taxon>Hypocreomycetidae</taxon>
        <taxon>Hypocreales</taxon>
        <taxon>Clavicipitaceae</taxon>
        <taxon>Conoideocrella</taxon>
    </lineage>
</organism>
<feature type="signal peptide" evidence="2">
    <location>
        <begin position="1"/>
        <end position="18"/>
    </location>
</feature>
<dbReference type="Proteomes" id="UP001251528">
    <property type="component" value="Unassembled WGS sequence"/>
</dbReference>
<comment type="caution">
    <text evidence="3">The sequence shown here is derived from an EMBL/GenBank/DDBJ whole genome shotgun (WGS) entry which is preliminary data.</text>
</comment>
<feature type="compositionally biased region" description="Basic and acidic residues" evidence="1">
    <location>
        <begin position="267"/>
        <end position="278"/>
    </location>
</feature>
<accession>A0AAJ0FUB5</accession>
<name>A0AAJ0FUB5_9HYPO</name>
<dbReference type="EMBL" id="JASWJB010000295">
    <property type="protein sequence ID" value="KAK2592004.1"/>
    <property type="molecule type" value="Genomic_DNA"/>
</dbReference>
<sequence length="537" mass="59215">MFSLKHALVFGLVVLSNAIPQLHNISKRDLERPKGSDRLPSEINLGDDKWTSSDIETAIKSAFRKPGFVNKGLENGQATKGKLFKTPDAGAKTALIEVDLVKDDGQIRQNRDKERGRNPGRFRAIVTSSDTLIGIVEHVEQDNFKIVYDVEAKIQEGHYLKTPSGKPVAEVLETSNNLKISRKEVAKAMADKQGLERLKNESGKKWRKKITVKNAQGVVFEANRLVRLEDHSDANNVATILHCKRQADGPGCSRSADSSQSGNSKGEGSERDPKAHETTDDENLAQLKAVPDCKRARDAINEQAFNATQQSTKLLPPCTEIKNLEFEFALSEDFFAGTNDELGAIIEGPAGKAEFSIVTDPSRGFHTKMPIDTKSYFGSDTIKTDGINLISLTAKGPWISVLINDKWKVKGYGLYAGADGRISFKLGGGKPIFLGEDLTMGDSKSGNIDLKDTYGHDKVDLRNLTKIELLDHVGKKGSTDGWLAQGIDFTAICDEGGEKLWMKKFGNMNQWVGDNHHYEDNVFTGDIVPMDWEKDPQ</sequence>
<keyword evidence="4" id="KW-1185">Reference proteome</keyword>
<protein>
    <submittedName>
        <fullName evidence="3">Uncharacterized protein</fullName>
    </submittedName>
</protein>
<evidence type="ECO:0000256" key="1">
    <source>
        <dbReference type="SAM" id="MobiDB-lite"/>
    </source>
</evidence>
<proteinExistence type="predicted"/>
<feature type="compositionally biased region" description="Polar residues" evidence="1">
    <location>
        <begin position="255"/>
        <end position="266"/>
    </location>
</feature>
<keyword evidence="2" id="KW-0732">Signal</keyword>
<evidence type="ECO:0000256" key="2">
    <source>
        <dbReference type="SAM" id="SignalP"/>
    </source>
</evidence>
<feature type="region of interest" description="Disordered" evidence="1">
    <location>
        <begin position="247"/>
        <end position="286"/>
    </location>
</feature>
<dbReference type="AlphaFoldDB" id="A0AAJ0FUB5"/>
<evidence type="ECO:0000313" key="4">
    <source>
        <dbReference type="Proteomes" id="UP001251528"/>
    </source>
</evidence>